<dbReference type="EMBL" id="CM002295">
    <property type="protein sequence ID" value="ESW11498.1"/>
    <property type="molecule type" value="Genomic_DNA"/>
</dbReference>
<dbReference type="AlphaFoldDB" id="V7B3P1"/>
<keyword evidence="1" id="KW-0732">Signal</keyword>
<gene>
    <name evidence="2" type="ORF">PHAVU_008G035300g</name>
</gene>
<organism evidence="2 3">
    <name type="scientific">Phaseolus vulgaris</name>
    <name type="common">Kidney bean</name>
    <name type="synonym">French bean</name>
    <dbReference type="NCBI Taxonomy" id="3885"/>
    <lineage>
        <taxon>Eukaryota</taxon>
        <taxon>Viridiplantae</taxon>
        <taxon>Streptophyta</taxon>
        <taxon>Embryophyta</taxon>
        <taxon>Tracheophyta</taxon>
        <taxon>Spermatophyta</taxon>
        <taxon>Magnoliopsida</taxon>
        <taxon>eudicotyledons</taxon>
        <taxon>Gunneridae</taxon>
        <taxon>Pentapetalae</taxon>
        <taxon>rosids</taxon>
        <taxon>fabids</taxon>
        <taxon>Fabales</taxon>
        <taxon>Fabaceae</taxon>
        <taxon>Papilionoideae</taxon>
        <taxon>50 kb inversion clade</taxon>
        <taxon>NPAAA clade</taxon>
        <taxon>indigoferoid/millettioid clade</taxon>
        <taxon>Phaseoleae</taxon>
        <taxon>Phaseolus</taxon>
    </lineage>
</organism>
<name>V7B3P1_PHAVU</name>
<evidence type="ECO:0008006" key="4">
    <source>
        <dbReference type="Google" id="ProtNLM"/>
    </source>
</evidence>
<feature type="signal peptide" evidence="1">
    <location>
        <begin position="1"/>
        <end position="17"/>
    </location>
</feature>
<proteinExistence type="predicted"/>
<protein>
    <recommendedName>
        <fullName evidence="4">Secreted protein</fullName>
    </recommendedName>
</protein>
<reference evidence="3" key="1">
    <citation type="journal article" date="2014" name="Nat. Genet.">
        <title>A reference genome for common bean and genome-wide analysis of dual domestications.</title>
        <authorList>
            <person name="Schmutz J."/>
            <person name="McClean P.E."/>
            <person name="Mamidi S."/>
            <person name="Wu G.A."/>
            <person name="Cannon S.B."/>
            <person name="Grimwood J."/>
            <person name="Jenkins J."/>
            <person name="Shu S."/>
            <person name="Song Q."/>
            <person name="Chavarro C."/>
            <person name="Torres-Torres M."/>
            <person name="Geffroy V."/>
            <person name="Moghaddam S.M."/>
            <person name="Gao D."/>
            <person name="Abernathy B."/>
            <person name="Barry K."/>
            <person name="Blair M."/>
            <person name="Brick M.A."/>
            <person name="Chovatia M."/>
            <person name="Gepts P."/>
            <person name="Goodstein D.M."/>
            <person name="Gonzales M."/>
            <person name="Hellsten U."/>
            <person name="Hyten D.L."/>
            <person name="Jia G."/>
            <person name="Kelly J.D."/>
            <person name="Kudrna D."/>
            <person name="Lee R."/>
            <person name="Richard M.M."/>
            <person name="Miklas P.N."/>
            <person name="Osorno J.M."/>
            <person name="Rodrigues J."/>
            <person name="Thareau V."/>
            <person name="Urrea C.A."/>
            <person name="Wang M."/>
            <person name="Yu Y."/>
            <person name="Zhang M."/>
            <person name="Wing R.A."/>
            <person name="Cregan P.B."/>
            <person name="Rokhsar D.S."/>
            <person name="Jackson S.A."/>
        </authorList>
    </citation>
    <scope>NUCLEOTIDE SEQUENCE [LARGE SCALE GENOMIC DNA]</scope>
    <source>
        <strain evidence="3">cv. G19833</strain>
    </source>
</reference>
<feature type="chain" id="PRO_5004754423" description="Secreted protein" evidence="1">
    <location>
        <begin position="18"/>
        <end position="134"/>
    </location>
</feature>
<sequence>MTSWAMMMALTCSKLMAMTLSPSRRMEGVERNLWRLSVERPMRLLMASFPVSITYSFPVPLRRRHSRQSKVFSFSYNKWRRKRKKIEKQNIPNRKAFRFLHRYKVILMSLLMWESIRRMNAFRIRHCCGEEEID</sequence>
<dbReference type="SMR" id="V7B3P1"/>
<evidence type="ECO:0000313" key="3">
    <source>
        <dbReference type="Proteomes" id="UP000000226"/>
    </source>
</evidence>
<dbReference type="Gramene" id="ESW11498">
    <property type="protein sequence ID" value="ESW11498"/>
    <property type="gene ID" value="PHAVU_008G035300g"/>
</dbReference>
<evidence type="ECO:0000313" key="2">
    <source>
        <dbReference type="EMBL" id="ESW11498.1"/>
    </source>
</evidence>
<dbReference type="Proteomes" id="UP000000226">
    <property type="component" value="Chromosome 8"/>
</dbReference>
<evidence type="ECO:0000256" key="1">
    <source>
        <dbReference type="SAM" id="SignalP"/>
    </source>
</evidence>
<accession>V7B3P1</accession>
<keyword evidence="3" id="KW-1185">Reference proteome</keyword>